<sequence>MKKLLSVLIIIAIILAGVVLTKNVIMQAAVEKGVRLLTGLELKMSKLNLNLRGTYLRIQDLRLYNPKGSPEPVMIYMPELFVDFSGRGLLSGKLHFATIRLNLQELYIVRNKDGKLNLDALKVKQASAKEAQKPKVEQKGKAMPIQIDVLALKIGKVGYKDYSLRAIPVIQEFNINLDEEYKNIQNPAYLVSFILTRALMSTPLAALANLNLGNLQSLAVSQELATAAVGKATEAVSDLKQQATEVLTTMSGSLTETSGAVSEGTQNLAKDLESAAGGLKDAVSGLEDTAAQLKDKLKMPFGKNE</sequence>
<dbReference type="InterPro" id="IPR052894">
    <property type="entry name" value="AsmA-related"/>
</dbReference>
<dbReference type="GO" id="GO:0090313">
    <property type="term" value="P:regulation of protein targeting to membrane"/>
    <property type="evidence" value="ECO:0007669"/>
    <property type="project" value="TreeGrafter"/>
</dbReference>
<protein>
    <submittedName>
        <fullName evidence="1">Uncharacterized protein</fullName>
    </submittedName>
</protein>
<dbReference type="AlphaFoldDB" id="A0A1G1KW25"/>
<dbReference type="Proteomes" id="UP000178187">
    <property type="component" value="Unassembled WGS sequence"/>
</dbReference>
<reference evidence="1 2" key="1">
    <citation type="journal article" date="2016" name="Nat. Commun.">
        <title>Thousands of microbial genomes shed light on interconnected biogeochemical processes in an aquifer system.</title>
        <authorList>
            <person name="Anantharaman K."/>
            <person name="Brown C.T."/>
            <person name="Hug L.A."/>
            <person name="Sharon I."/>
            <person name="Castelle C.J."/>
            <person name="Probst A.J."/>
            <person name="Thomas B.C."/>
            <person name="Singh A."/>
            <person name="Wilkins M.J."/>
            <person name="Karaoz U."/>
            <person name="Brodie E.L."/>
            <person name="Williams K.H."/>
            <person name="Hubbard S.S."/>
            <person name="Banfield J.F."/>
        </authorList>
    </citation>
    <scope>NUCLEOTIDE SEQUENCE [LARGE SCALE GENOMIC DNA]</scope>
</reference>
<evidence type="ECO:0000313" key="2">
    <source>
        <dbReference type="Proteomes" id="UP000178187"/>
    </source>
</evidence>
<comment type="caution">
    <text evidence="1">The sequence shown here is derived from an EMBL/GenBank/DDBJ whole genome shotgun (WGS) entry which is preliminary data.</text>
</comment>
<proteinExistence type="predicted"/>
<dbReference type="Pfam" id="PF05359">
    <property type="entry name" value="DUF748"/>
    <property type="match status" value="1"/>
</dbReference>
<organism evidence="1 2">
    <name type="scientific">Candidatus Danuiimicrobium aquiferis</name>
    <dbReference type="NCBI Taxonomy" id="1801832"/>
    <lineage>
        <taxon>Bacteria</taxon>
        <taxon>Pseudomonadati</taxon>
        <taxon>Candidatus Omnitrophota</taxon>
        <taxon>Candidatus Danuiimicrobium</taxon>
    </lineage>
</organism>
<accession>A0A1G1KW25</accession>
<dbReference type="PANTHER" id="PTHR30441">
    <property type="entry name" value="DUF748 DOMAIN-CONTAINING PROTEIN"/>
    <property type="match status" value="1"/>
</dbReference>
<evidence type="ECO:0000313" key="1">
    <source>
        <dbReference type="EMBL" id="OGW97138.1"/>
    </source>
</evidence>
<dbReference type="GO" id="GO:0005886">
    <property type="term" value="C:plasma membrane"/>
    <property type="evidence" value="ECO:0007669"/>
    <property type="project" value="TreeGrafter"/>
</dbReference>
<name>A0A1G1KW25_9BACT</name>
<dbReference type="EMBL" id="MHFR01000044">
    <property type="protein sequence ID" value="OGW97138.1"/>
    <property type="molecule type" value="Genomic_DNA"/>
</dbReference>
<dbReference type="PANTHER" id="PTHR30441:SF8">
    <property type="entry name" value="DUF748 DOMAIN-CONTAINING PROTEIN"/>
    <property type="match status" value="1"/>
</dbReference>
<dbReference type="InterPro" id="IPR008023">
    <property type="entry name" value="DUF748"/>
</dbReference>
<gene>
    <name evidence="1" type="ORF">A3G33_02520</name>
</gene>